<organism evidence="1 2">
    <name type="scientific">Pseudolabrys taiwanensis</name>
    <dbReference type="NCBI Taxonomy" id="331696"/>
    <lineage>
        <taxon>Bacteria</taxon>
        <taxon>Pseudomonadati</taxon>
        <taxon>Pseudomonadota</taxon>
        <taxon>Alphaproteobacteria</taxon>
        <taxon>Hyphomicrobiales</taxon>
        <taxon>Xanthobacteraceae</taxon>
        <taxon>Pseudolabrys</taxon>
    </lineage>
</organism>
<name>A0A345ZQG9_9HYPH</name>
<gene>
    <name evidence="1" type="ORF">DW352_00720</name>
</gene>
<evidence type="ECO:0000313" key="1">
    <source>
        <dbReference type="EMBL" id="AXK79166.1"/>
    </source>
</evidence>
<dbReference type="OrthoDB" id="8030263at2"/>
<proteinExistence type="predicted"/>
<protein>
    <submittedName>
        <fullName evidence="1">Uncharacterized protein</fullName>
    </submittedName>
</protein>
<keyword evidence="2" id="KW-1185">Reference proteome</keyword>
<accession>A0A345ZQG9</accession>
<dbReference type="EMBL" id="CP031417">
    <property type="protein sequence ID" value="AXK79166.1"/>
    <property type="molecule type" value="Genomic_DNA"/>
</dbReference>
<dbReference type="KEGG" id="ptaw:DW352_00720"/>
<dbReference type="Proteomes" id="UP000254889">
    <property type="component" value="Chromosome"/>
</dbReference>
<reference evidence="1 2" key="1">
    <citation type="submission" date="2018-07" db="EMBL/GenBank/DDBJ databases">
        <authorList>
            <person name="Quirk P.G."/>
            <person name="Krulwich T.A."/>
        </authorList>
    </citation>
    <scope>NUCLEOTIDE SEQUENCE [LARGE SCALE GENOMIC DNA]</scope>
    <source>
        <strain evidence="1 2">CC-BB4</strain>
    </source>
</reference>
<evidence type="ECO:0000313" key="2">
    <source>
        <dbReference type="Proteomes" id="UP000254889"/>
    </source>
</evidence>
<dbReference type="AlphaFoldDB" id="A0A345ZQG9"/>
<sequence length="172" mass="18846">MPVTSLLKLSQIDFVTTDPALMRAAVKLPRQLRPRPDGMRLHLVVKMNNGSEEAQDFALREVSDAADLLALRNELSSGSALFAYRIDPDDLARLKAFRATMLAKKNTGVKGSLTISVRPETCRTETLGEGPVLFSTYLRTSETGSYVPLTRDVDLRSLDATRDIAALIPPCA</sequence>